<dbReference type="CDD" id="cd02148">
    <property type="entry name" value="RutE-like"/>
    <property type="match status" value="1"/>
</dbReference>
<dbReference type="InterPro" id="IPR023936">
    <property type="entry name" value="RutE-like"/>
</dbReference>
<evidence type="ECO:0000256" key="1">
    <source>
        <dbReference type="ARBA" id="ARBA00022630"/>
    </source>
</evidence>
<evidence type="ECO:0000256" key="4">
    <source>
        <dbReference type="ARBA" id="ARBA00023002"/>
    </source>
</evidence>
<dbReference type="PANTHER" id="PTHR43543">
    <property type="entry name" value="MALONIC SEMIALDEHYDE REDUCTASE RUTE-RELATED"/>
    <property type="match status" value="1"/>
</dbReference>
<reference evidence="6" key="1">
    <citation type="submission" date="2015-10" db="EMBL/GenBank/DDBJ databases">
        <authorList>
            <person name="Gilbert D.G."/>
        </authorList>
    </citation>
    <scope>NUCLEOTIDE SEQUENCE</scope>
</reference>
<name>A0A160TUU4_9ZZZZ</name>
<dbReference type="InterPro" id="IPR050461">
    <property type="entry name" value="Nitroreductase_HadB/RutE"/>
</dbReference>
<dbReference type="Gene3D" id="3.40.109.10">
    <property type="entry name" value="NADH Oxidase"/>
    <property type="match status" value="1"/>
</dbReference>
<protein>
    <submittedName>
        <fullName evidence="6">Predicted reductase RutE in novel pyrimidine catabolism pathway</fullName>
    </submittedName>
</protein>
<dbReference type="NCBIfam" id="NF003768">
    <property type="entry name" value="PRK05365.1"/>
    <property type="match status" value="1"/>
</dbReference>
<gene>
    <name evidence="6" type="ORF">MGWOODY_XGa2248</name>
</gene>
<dbReference type="PANTHER" id="PTHR43543:SF1">
    <property type="entry name" value="MALONIC SEMIALDEHYDE REDUCTASE RUTE-RELATED"/>
    <property type="match status" value="1"/>
</dbReference>
<evidence type="ECO:0000259" key="5">
    <source>
        <dbReference type="Pfam" id="PF00881"/>
    </source>
</evidence>
<proteinExistence type="predicted"/>
<evidence type="ECO:0000256" key="3">
    <source>
        <dbReference type="ARBA" id="ARBA00022857"/>
    </source>
</evidence>
<dbReference type="InterPro" id="IPR029479">
    <property type="entry name" value="Nitroreductase"/>
</dbReference>
<dbReference type="AlphaFoldDB" id="A0A160TUU4"/>
<feature type="domain" description="Nitroreductase" evidence="5">
    <location>
        <begin position="35"/>
        <end position="178"/>
    </location>
</feature>
<dbReference type="GO" id="GO:0016491">
    <property type="term" value="F:oxidoreductase activity"/>
    <property type="evidence" value="ECO:0007669"/>
    <property type="project" value="UniProtKB-KW"/>
</dbReference>
<keyword evidence="4" id="KW-0560">Oxidoreductase</keyword>
<evidence type="ECO:0000256" key="2">
    <source>
        <dbReference type="ARBA" id="ARBA00022643"/>
    </source>
</evidence>
<organism evidence="6">
    <name type="scientific">hydrothermal vent metagenome</name>
    <dbReference type="NCBI Taxonomy" id="652676"/>
    <lineage>
        <taxon>unclassified sequences</taxon>
        <taxon>metagenomes</taxon>
        <taxon>ecological metagenomes</taxon>
    </lineage>
</organism>
<sequence>MTFDEQDLAAQASLRQLKKDIQTAEPATLRLLLTEARTINTWTNQEVSVETLKEIYEIMKMGPTSANNCPARLIFLKSSTAKERLRKALKPNNIDKTMKAPITAIIGYDIDFWKHAEKTFPQNPATQQAFKDNPSGSQMAAFRNGSLQGAYFIIASRALGLDCGPMSGFDNTLVDEEFFACTTFRSNFLCNLGYGDVSGTFKRLPRHEFDEVCKIF</sequence>
<keyword evidence="1" id="KW-0285">Flavoprotein</keyword>
<dbReference type="Pfam" id="PF00881">
    <property type="entry name" value="Nitroreductase"/>
    <property type="match status" value="1"/>
</dbReference>
<dbReference type="SUPFAM" id="SSF55469">
    <property type="entry name" value="FMN-dependent nitroreductase-like"/>
    <property type="match status" value="1"/>
</dbReference>
<keyword evidence="3" id="KW-0521">NADP</keyword>
<dbReference type="InterPro" id="IPR000415">
    <property type="entry name" value="Nitroreductase-like"/>
</dbReference>
<evidence type="ECO:0000313" key="6">
    <source>
        <dbReference type="EMBL" id="CUS55180.1"/>
    </source>
</evidence>
<dbReference type="EMBL" id="CZRL01000120">
    <property type="protein sequence ID" value="CUS55180.1"/>
    <property type="molecule type" value="Genomic_DNA"/>
</dbReference>
<accession>A0A160TUU4</accession>
<keyword evidence="2" id="KW-0288">FMN</keyword>